<evidence type="ECO:0000256" key="6">
    <source>
        <dbReference type="SAM" id="Phobius"/>
    </source>
</evidence>
<dbReference type="EMBL" id="CP036313">
    <property type="protein sequence ID" value="QBH15179.1"/>
    <property type="molecule type" value="Genomic_DNA"/>
</dbReference>
<name>A0A328F911_9BACT</name>
<feature type="transmembrane region" description="Helical" evidence="6">
    <location>
        <begin position="132"/>
        <end position="150"/>
    </location>
</feature>
<dbReference type="PANTHER" id="PTHR34857">
    <property type="entry name" value="SLL0384 PROTEIN"/>
    <property type="match status" value="1"/>
</dbReference>
<dbReference type="PANTHER" id="PTHR34857:SF2">
    <property type="entry name" value="SLL0384 PROTEIN"/>
    <property type="match status" value="1"/>
</dbReference>
<feature type="transmembrane region" description="Helical" evidence="6">
    <location>
        <begin position="225"/>
        <end position="245"/>
    </location>
</feature>
<evidence type="ECO:0000313" key="9">
    <source>
        <dbReference type="Proteomes" id="UP000248798"/>
    </source>
</evidence>
<evidence type="ECO:0000256" key="3">
    <source>
        <dbReference type="ARBA" id="ARBA00022692"/>
    </source>
</evidence>
<feature type="transmembrane region" description="Helical" evidence="6">
    <location>
        <begin position="62"/>
        <end position="87"/>
    </location>
</feature>
<feature type="transmembrane region" description="Helical" evidence="6">
    <location>
        <begin position="99"/>
        <end position="120"/>
    </location>
</feature>
<keyword evidence="10" id="KW-1185">Reference proteome</keyword>
<evidence type="ECO:0000313" key="7">
    <source>
        <dbReference type="EMBL" id="QBH15179.1"/>
    </source>
</evidence>
<evidence type="ECO:0000313" key="10">
    <source>
        <dbReference type="Proteomes" id="UP000293902"/>
    </source>
</evidence>
<sequence length="249" mass="26931">MPALSVNNSASLLPKNFIDVRTRMLICLVCSAGIIFIQSSPALGVLALASLIYALAHGRVRVLAVTWCGVGVMFAIAMGCIRIMLIFWPEIGEAGPGAFFNPFLRVLVLVNTVFALAVSSRIQDVMTGLKTLGLPFVIYLPASVMIRFIPEFINDVKLIRESMRIKGFNPGIQFVTLHPFLVVRLLVVPLTIRALRSADTLSVAAELKGMDANTPMTKMPSPKPGAWDIVATACVLVLTFGSIAAEKLF</sequence>
<keyword evidence="5 6" id="KW-0472">Membrane</keyword>
<dbReference type="GO" id="GO:0005886">
    <property type="term" value="C:plasma membrane"/>
    <property type="evidence" value="ECO:0007669"/>
    <property type="project" value="UniProtKB-ARBA"/>
</dbReference>
<dbReference type="OrthoDB" id="5422272at2"/>
<dbReference type="RefSeq" id="WP_111960230.1">
    <property type="nucleotide sequence ID" value="NZ_CP036313.1"/>
</dbReference>
<dbReference type="EMBL" id="QLNI01000063">
    <property type="protein sequence ID" value="RAM00130.1"/>
    <property type="molecule type" value="Genomic_DNA"/>
</dbReference>
<accession>A0A328F911</accession>
<protein>
    <submittedName>
        <fullName evidence="8">Energy-coupling factor transporter transmembrane protein EcfT</fullName>
    </submittedName>
</protein>
<evidence type="ECO:0000256" key="2">
    <source>
        <dbReference type="ARBA" id="ARBA00022475"/>
    </source>
</evidence>
<evidence type="ECO:0000256" key="5">
    <source>
        <dbReference type="ARBA" id="ARBA00023136"/>
    </source>
</evidence>
<dbReference type="Proteomes" id="UP000293902">
    <property type="component" value="Chromosome"/>
</dbReference>
<evidence type="ECO:0000256" key="1">
    <source>
        <dbReference type="ARBA" id="ARBA00004141"/>
    </source>
</evidence>
<keyword evidence="4 6" id="KW-1133">Transmembrane helix</keyword>
<dbReference type="InterPro" id="IPR003339">
    <property type="entry name" value="ABC/ECF_trnsptr_transmembrane"/>
</dbReference>
<dbReference type="Pfam" id="PF02361">
    <property type="entry name" value="CbiQ"/>
    <property type="match status" value="1"/>
</dbReference>
<evidence type="ECO:0000313" key="8">
    <source>
        <dbReference type="EMBL" id="RAM00130.1"/>
    </source>
</evidence>
<feature type="transmembrane region" description="Helical" evidence="6">
    <location>
        <begin position="25"/>
        <end position="56"/>
    </location>
</feature>
<evidence type="ECO:0000256" key="4">
    <source>
        <dbReference type="ARBA" id="ARBA00022989"/>
    </source>
</evidence>
<dbReference type="AlphaFoldDB" id="A0A328F911"/>
<reference evidence="8 9" key="1">
    <citation type="submission" date="2018-06" db="EMBL/GenBank/DDBJ databases">
        <title>Complete Genome Sequence of Desulfobacter hydrogenophilus (DSM3380).</title>
        <authorList>
            <person name="Marietou A."/>
            <person name="Schreiber L."/>
            <person name="Marshall I."/>
            <person name="Jorgensen B."/>
        </authorList>
    </citation>
    <scope>NUCLEOTIDE SEQUENCE [LARGE SCALE GENOMIC DNA]</scope>
    <source>
        <strain evidence="8 9">DSM 3380</strain>
    </source>
</reference>
<organism evidence="8 9">
    <name type="scientific">Desulfobacter hydrogenophilus</name>
    <dbReference type="NCBI Taxonomy" id="2291"/>
    <lineage>
        <taxon>Bacteria</taxon>
        <taxon>Pseudomonadati</taxon>
        <taxon>Thermodesulfobacteriota</taxon>
        <taxon>Desulfobacteria</taxon>
        <taxon>Desulfobacterales</taxon>
        <taxon>Desulfobacteraceae</taxon>
        <taxon>Desulfobacter</taxon>
    </lineage>
</organism>
<dbReference type="CDD" id="cd16914">
    <property type="entry name" value="EcfT"/>
    <property type="match status" value="1"/>
</dbReference>
<keyword evidence="3 6" id="KW-0812">Transmembrane</keyword>
<proteinExistence type="predicted"/>
<gene>
    <name evidence="8" type="ORF">DO021_20735</name>
    <name evidence="7" type="ORF">EYB58_21005</name>
</gene>
<comment type="subcellular location">
    <subcellularLocation>
        <location evidence="1">Membrane</location>
        <topology evidence="1">Multi-pass membrane protein</topology>
    </subcellularLocation>
</comment>
<dbReference type="Proteomes" id="UP000248798">
    <property type="component" value="Unassembled WGS sequence"/>
</dbReference>
<dbReference type="InterPro" id="IPR051611">
    <property type="entry name" value="ECF_transporter_component"/>
</dbReference>
<reference evidence="7 10" key="2">
    <citation type="submission" date="2019-02" db="EMBL/GenBank/DDBJ databases">
        <title>Complete genome sequence of Desulfobacter hydrogenophilus AcRS1.</title>
        <authorList>
            <person name="Marietou A."/>
            <person name="Lund M.B."/>
            <person name="Marshall I.P.G."/>
            <person name="Schreiber L."/>
            <person name="Jorgensen B."/>
        </authorList>
    </citation>
    <scope>NUCLEOTIDE SEQUENCE [LARGE SCALE GENOMIC DNA]</scope>
    <source>
        <strain evidence="7 10">AcRS1</strain>
    </source>
</reference>
<keyword evidence="2" id="KW-1003">Cell membrane</keyword>